<sequence>MTNHRVNKYVADGSGGLRVSSKFHQVARQDNESDLNIAHPSTSGIVLRDEPPPSVPDWIDDMPLAEVEADVLEIPKKRKRTAGDRPLLLWLAERDDFLQELLRSEGRGDYAEHLPCHSCPEAQPTFRCEDCFGRNLYCHQCIVNVHTINPLHRIQQWTGLYFECVSLKKLGLRIQLGHSTGDKCVAPTRAHGDDFTVVDSHGIHEVALDFCGCERMQNHTNQLLRMAWFPSTTDDPKTAATFRVLEQFHLLSFESKVSSHEFYHALARLTDNTGLNPLKDRYDAFMRMVREWRHLKMLKRAGRGHDPHGSNGTKEGECAVLCPACPHPDKNLPDDWQNIAPAKQWLYGIFIAIDANFRLKRKAVSSDSVDPSLSRGWAYFVEEGAYKSYLRDRINDPQETSTCSGHSAVNDADTKSSRGLAATGVGTVDCARHNMKLPNGVGDLQKGEKYVNMDYMVFSALRNSSVDVFNISYDIACQWHKNLWKRMTNHLPFSWQLDYPSKIVTFFVPKFHLPAHIAACHTVFSFNFIPGVGRTDGEAPERGWANINPVASSTKEMGPGNRRDTLDDHFGDWNWKKVVALGKTILRKIKEGITERNKHCADLVDLERAIPADSLARWKQDIEEWENDQTKRNPFDRRIDKTAVRLELARTDAENMAADKSPPLHSEITPSMLITAGLDLEEQQRRLRRDASKIGQHATDLQKTGIQQRSNALTRRIEAWSSVQALYIPEVVALRRRSEDIIPTSDVIDKPEDMKLWLPSEIGAEITCGHDLRKIEWRLRYAQAHDALEEVRRAVRLIKYILTFKDRNSRGQKPNTRSRSTLNNMDARCAASVAKYRAAYAALMQLNSFVDQVGWQNTLRPLNDEDIQTMGDLLVMGEGRRRLSWIWMVHGVADDSEKGLQDALRVEWCKARARAARWSEEVELLFEEKRRILQFFDWEAHQWDKRATSDLPSDAVAREGYVAYAFRQAALRRAIGAHFAHLWRDTQRVLEIANEGRDVVLVEAEDERFSAVSQV</sequence>
<evidence type="ECO:0000313" key="2">
    <source>
        <dbReference type="Proteomes" id="UP000790377"/>
    </source>
</evidence>
<protein>
    <submittedName>
        <fullName evidence="1">Uncharacterized protein</fullName>
    </submittedName>
</protein>
<accession>A0ACB8A0X9</accession>
<reference evidence="1" key="1">
    <citation type="journal article" date="2021" name="New Phytol.">
        <title>Evolutionary innovations through gain and loss of genes in the ectomycorrhizal Boletales.</title>
        <authorList>
            <person name="Wu G."/>
            <person name="Miyauchi S."/>
            <person name="Morin E."/>
            <person name="Kuo A."/>
            <person name="Drula E."/>
            <person name="Varga T."/>
            <person name="Kohler A."/>
            <person name="Feng B."/>
            <person name="Cao Y."/>
            <person name="Lipzen A."/>
            <person name="Daum C."/>
            <person name="Hundley H."/>
            <person name="Pangilinan J."/>
            <person name="Johnson J."/>
            <person name="Barry K."/>
            <person name="LaButti K."/>
            <person name="Ng V."/>
            <person name="Ahrendt S."/>
            <person name="Min B."/>
            <person name="Choi I.G."/>
            <person name="Park H."/>
            <person name="Plett J.M."/>
            <person name="Magnuson J."/>
            <person name="Spatafora J.W."/>
            <person name="Nagy L.G."/>
            <person name="Henrissat B."/>
            <person name="Grigoriev I.V."/>
            <person name="Yang Z.L."/>
            <person name="Xu J."/>
            <person name="Martin F.M."/>
        </authorList>
    </citation>
    <scope>NUCLEOTIDE SEQUENCE</scope>
    <source>
        <strain evidence="1">ATCC 28755</strain>
    </source>
</reference>
<gene>
    <name evidence="1" type="ORF">BJ138DRAFT_1219360</name>
</gene>
<comment type="caution">
    <text evidence="1">The sequence shown here is derived from an EMBL/GenBank/DDBJ whole genome shotgun (WGS) entry which is preliminary data.</text>
</comment>
<evidence type="ECO:0000313" key="1">
    <source>
        <dbReference type="EMBL" id="KAH7906698.1"/>
    </source>
</evidence>
<organism evidence="1 2">
    <name type="scientific">Hygrophoropsis aurantiaca</name>
    <dbReference type="NCBI Taxonomy" id="72124"/>
    <lineage>
        <taxon>Eukaryota</taxon>
        <taxon>Fungi</taxon>
        <taxon>Dikarya</taxon>
        <taxon>Basidiomycota</taxon>
        <taxon>Agaricomycotina</taxon>
        <taxon>Agaricomycetes</taxon>
        <taxon>Agaricomycetidae</taxon>
        <taxon>Boletales</taxon>
        <taxon>Coniophorineae</taxon>
        <taxon>Hygrophoropsidaceae</taxon>
        <taxon>Hygrophoropsis</taxon>
    </lineage>
</organism>
<proteinExistence type="predicted"/>
<dbReference type="EMBL" id="MU267986">
    <property type="protein sequence ID" value="KAH7906698.1"/>
    <property type="molecule type" value="Genomic_DNA"/>
</dbReference>
<keyword evidence="2" id="KW-1185">Reference proteome</keyword>
<name>A0ACB8A0X9_9AGAM</name>
<dbReference type="Proteomes" id="UP000790377">
    <property type="component" value="Unassembled WGS sequence"/>
</dbReference>